<evidence type="ECO:0000256" key="1">
    <source>
        <dbReference type="ARBA" id="ARBA00022443"/>
    </source>
</evidence>
<evidence type="ECO:0000313" key="5">
    <source>
        <dbReference type="Proteomes" id="UP000515204"/>
    </source>
</evidence>
<dbReference type="PROSITE" id="PS50002">
    <property type="entry name" value="SH3"/>
    <property type="match status" value="2"/>
</dbReference>
<name>A0A6P3XEY2_DINQU</name>
<dbReference type="SUPFAM" id="SSF50044">
    <property type="entry name" value="SH3-domain"/>
    <property type="match status" value="2"/>
</dbReference>
<dbReference type="PRINTS" id="PR00452">
    <property type="entry name" value="SH3DOMAIN"/>
</dbReference>
<feature type="region of interest" description="Disordered" evidence="3">
    <location>
        <begin position="1"/>
        <end position="78"/>
    </location>
</feature>
<dbReference type="Gene3D" id="2.30.30.40">
    <property type="entry name" value="SH3 Domains"/>
    <property type="match status" value="2"/>
</dbReference>
<feature type="domain" description="SH3" evidence="4">
    <location>
        <begin position="416"/>
        <end position="475"/>
    </location>
</feature>
<dbReference type="GeneID" id="106745703"/>
<organism evidence="5 6">
    <name type="scientific">Dinoponera quadriceps</name>
    <name type="common">South American ant</name>
    <dbReference type="NCBI Taxonomy" id="609295"/>
    <lineage>
        <taxon>Eukaryota</taxon>
        <taxon>Metazoa</taxon>
        <taxon>Ecdysozoa</taxon>
        <taxon>Arthropoda</taxon>
        <taxon>Hexapoda</taxon>
        <taxon>Insecta</taxon>
        <taxon>Pterygota</taxon>
        <taxon>Neoptera</taxon>
        <taxon>Endopterygota</taxon>
        <taxon>Hymenoptera</taxon>
        <taxon>Apocrita</taxon>
        <taxon>Aculeata</taxon>
        <taxon>Formicoidea</taxon>
        <taxon>Formicidae</taxon>
        <taxon>Ponerinae</taxon>
        <taxon>Ponerini</taxon>
        <taxon>Dinoponera</taxon>
    </lineage>
</organism>
<dbReference type="InterPro" id="IPR050384">
    <property type="entry name" value="Endophilin_SH3RF"/>
</dbReference>
<feature type="region of interest" description="Disordered" evidence="3">
    <location>
        <begin position="123"/>
        <end position="163"/>
    </location>
</feature>
<dbReference type="Pfam" id="PF00018">
    <property type="entry name" value="SH3_1"/>
    <property type="match status" value="2"/>
</dbReference>
<feature type="compositionally biased region" description="Low complexity" evidence="3">
    <location>
        <begin position="10"/>
        <end position="25"/>
    </location>
</feature>
<reference evidence="6" key="1">
    <citation type="submission" date="2025-08" db="UniProtKB">
        <authorList>
            <consortium name="RefSeq"/>
        </authorList>
    </citation>
    <scope>IDENTIFICATION</scope>
</reference>
<keyword evidence="5" id="KW-1185">Reference proteome</keyword>
<dbReference type="PANTHER" id="PTHR14167:SF116">
    <property type="entry name" value="CAP, ISOFORM AC"/>
    <property type="match status" value="1"/>
</dbReference>
<gene>
    <name evidence="6" type="primary">LOC106745703</name>
</gene>
<keyword evidence="1 2" id="KW-0728">SH3 domain</keyword>
<protein>
    <submittedName>
        <fullName evidence="6">SH3 domain-containing protein 19-like isoform X1</fullName>
    </submittedName>
</protein>
<evidence type="ECO:0000259" key="4">
    <source>
        <dbReference type="PROSITE" id="PS50002"/>
    </source>
</evidence>
<dbReference type="CDD" id="cd00174">
    <property type="entry name" value="SH3"/>
    <property type="match status" value="1"/>
</dbReference>
<dbReference type="InterPro" id="IPR036028">
    <property type="entry name" value="SH3-like_dom_sf"/>
</dbReference>
<accession>A0A6P3XEY2</accession>
<feature type="compositionally biased region" description="Low complexity" evidence="3">
    <location>
        <begin position="135"/>
        <end position="152"/>
    </location>
</feature>
<dbReference type="AlphaFoldDB" id="A0A6P3XEY2"/>
<sequence length="477" mass="52301">MAANVRTEMRIPTRAAPRPPGATQRDPIWGSSNDIFGSALTMAQPVQKKKPPPRPPPPKFNLNHTQHQSDQKPRRPARPTELLTNFFGRKKQENSLLPRATGQLQNPISQLTNSTTAVSLIDLSPPGSPTFTTRSSSDGVSVDSFGSDGNSNPSVFTSSGNTSQTESAFEDDFDFFGLSAKRTAQNDPWQVKTAAQDPFGPLEDTCSNVTRTADDTCLFSLRSNANCVANQVPSIQTVSKPAMTSMPTIIRARPPKPPAPKILMKKLEPMAKETCTADYKISNNGTTSKPLTLSVNVSDGTADKPLTLDFSNMWFNAWSNDDDSPSPPMPTIPPPAPPADYLAELNGDLGRSSDKPYGIALYDFPATHPDDLPLKEGDVVQLVRKINDDWLEGRIRNRQGIFPFNFIDIKIPLPGLPDNVVTALYTFQGESSDDLSFEEGAKITVISRISEDWLYGEYNGRKGQFPANHVNRFPRNI</sequence>
<dbReference type="PANTHER" id="PTHR14167">
    <property type="entry name" value="SH3 DOMAIN-CONTAINING"/>
    <property type="match status" value="1"/>
</dbReference>
<evidence type="ECO:0000256" key="3">
    <source>
        <dbReference type="SAM" id="MobiDB-lite"/>
    </source>
</evidence>
<evidence type="ECO:0000313" key="6">
    <source>
        <dbReference type="RefSeq" id="XP_014477041.1"/>
    </source>
</evidence>
<dbReference type="Proteomes" id="UP000515204">
    <property type="component" value="Unplaced"/>
</dbReference>
<dbReference type="RefSeq" id="XP_014477041.1">
    <property type="nucleotide sequence ID" value="XM_014621555.1"/>
</dbReference>
<evidence type="ECO:0000256" key="2">
    <source>
        <dbReference type="PROSITE-ProRule" id="PRU00192"/>
    </source>
</evidence>
<dbReference type="PRINTS" id="PR00499">
    <property type="entry name" value="P67PHOX"/>
</dbReference>
<proteinExistence type="predicted"/>
<dbReference type="SMART" id="SM00326">
    <property type="entry name" value="SH3"/>
    <property type="match status" value="2"/>
</dbReference>
<feature type="domain" description="SH3" evidence="4">
    <location>
        <begin position="353"/>
        <end position="412"/>
    </location>
</feature>
<dbReference type="InterPro" id="IPR001452">
    <property type="entry name" value="SH3_domain"/>
</dbReference>
<dbReference type="OrthoDB" id="27823at2759"/>
<dbReference type="KEGG" id="dqu:106745703"/>
<feature type="compositionally biased region" description="Polar residues" evidence="3">
    <location>
        <begin position="153"/>
        <end position="163"/>
    </location>
</feature>